<dbReference type="EMBL" id="JABSNP010000001">
    <property type="protein sequence ID" value="NRT17306.1"/>
    <property type="molecule type" value="Genomic_DNA"/>
</dbReference>
<evidence type="ECO:0000313" key="1">
    <source>
        <dbReference type="EMBL" id="NRT17306.1"/>
    </source>
</evidence>
<keyword evidence="2" id="KW-1185">Reference proteome</keyword>
<name>A0ABX2FJV6_9BACT</name>
<reference evidence="1 2" key="1">
    <citation type="submission" date="2020-05" db="EMBL/GenBank/DDBJ databases">
        <title>Genomic Encyclopedia of Type Strains, Phase IV (KMG-V): Genome sequencing to study the core and pangenomes of soil and plant-associated prokaryotes.</title>
        <authorList>
            <person name="Whitman W."/>
        </authorList>
    </citation>
    <scope>NUCLEOTIDE SEQUENCE [LARGE SCALE GENOMIC DNA]</scope>
    <source>
        <strain evidence="1 2">9A</strain>
    </source>
</reference>
<accession>A0ABX2FJV6</accession>
<proteinExistence type="predicted"/>
<evidence type="ECO:0000313" key="2">
    <source>
        <dbReference type="Proteomes" id="UP000779507"/>
    </source>
</evidence>
<dbReference type="Proteomes" id="UP000779507">
    <property type="component" value="Unassembled WGS sequence"/>
</dbReference>
<comment type="caution">
    <text evidence="1">The sequence shown here is derived from an EMBL/GenBank/DDBJ whole genome shotgun (WGS) entry which is preliminary data.</text>
</comment>
<protein>
    <submittedName>
        <fullName evidence="1">Uncharacterized protein</fullName>
    </submittedName>
</protein>
<gene>
    <name evidence="1" type="ORF">HNP98_000109</name>
</gene>
<organism evidence="1 2">
    <name type="scientific">Hymenobacter caeli</name>
    <dbReference type="NCBI Taxonomy" id="2735894"/>
    <lineage>
        <taxon>Bacteria</taxon>
        <taxon>Pseudomonadati</taxon>
        <taxon>Bacteroidota</taxon>
        <taxon>Cytophagia</taxon>
        <taxon>Cytophagales</taxon>
        <taxon>Hymenobacteraceae</taxon>
        <taxon>Hymenobacter</taxon>
    </lineage>
</organism>
<sequence length="36" mass="3922">MAAEVYLLSIYDKSEQANISDAELLALVSEIPTINP</sequence>